<dbReference type="Proteomes" id="UP000032142">
    <property type="component" value="Unassembled WGS sequence"/>
</dbReference>
<comment type="caution">
    <text evidence="1">The sequence shown here is derived from an EMBL/GenBank/DDBJ whole genome shotgun (WGS) entry which is preliminary data.</text>
</comment>
<dbReference type="AlphaFoldDB" id="A0A0B0MJD8"/>
<gene>
    <name evidence="1" type="ORF">F383_18019</name>
</gene>
<sequence length="21" mass="2342">MSNLYGVLTYATRPSHTPVMC</sequence>
<reference evidence="2" key="1">
    <citation type="submission" date="2014-09" db="EMBL/GenBank/DDBJ databases">
        <authorList>
            <person name="Mudge J."/>
            <person name="Ramaraj T."/>
            <person name="Lindquist I.E."/>
            <person name="Bharti A.K."/>
            <person name="Sundararajan A."/>
            <person name="Cameron C.T."/>
            <person name="Woodward J.E."/>
            <person name="May G.D."/>
            <person name="Brubaker C."/>
            <person name="Broadhvest J."/>
            <person name="Wilkins T.A."/>
        </authorList>
    </citation>
    <scope>NUCLEOTIDE SEQUENCE</scope>
    <source>
        <strain evidence="2">cv. AKA8401</strain>
    </source>
</reference>
<accession>A0A0B0MJD8</accession>
<evidence type="ECO:0000313" key="1">
    <source>
        <dbReference type="EMBL" id="KHF99578.1"/>
    </source>
</evidence>
<protein>
    <submittedName>
        <fullName evidence="1">Uncharacterized protein</fullName>
    </submittedName>
</protein>
<organism evidence="1 2">
    <name type="scientific">Gossypium arboreum</name>
    <name type="common">Tree cotton</name>
    <name type="synonym">Gossypium nanking</name>
    <dbReference type="NCBI Taxonomy" id="29729"/>
    <lineage>
        <taxon>Eukaryota</taxon>
        <taxon>Viridiplantae</taxon>
        <taxon>Streptophyta</taxon>
        <taxon>Embryophyta</taxon>
        <taxon>Tracheophyta</taxon>
        <taxon>Spermatophyta</taxon>
        <taxon>Magnoliopsida</taxon>
        <taxon>eudicotyledons</taxon>
        <taxon>Gunneridae</taxon>
        <taxon>Pentapetalae</taxon>
        <taxon>rosids</taxon>
        <taxon>malvids</taxon>
        <taxon>Malvales</taxon>
        <taxon>Malvaceae</taxon>
        <taxon>Malvoideae</taxon>
        <taxon>Gossypium</taxon>
    </lineage>
</organism>
<evidence type="ECO:0000313" key="2">
    <source>
        <dbReference type="Proteomes" id="UP000032142"/>
    </source>
</evidence>
<keyword evidence="2" id="KW-1185">Reference proteome</keyword>
<name>A0A0B0MJD8_GOSAR</name>
<dbReference type="EMBL" id="JRRC01085102">
    <property type="protein sequence ID" value="KHF99578.1"/>
    <property type="molecule type" value="Genomic_DNA"/>
</dbReference>
<proteinExistence type="predicted"/>